<proteinExistence type="predicted"/>
<organism evidence="1 2">
    <name type="scientific">Chitinophaga dinghuensis</name>
    <dbReference type="NCBI Taxonomy" id="1539050"/>
    <lineage>
        <taxon>Bacteria</taxon>
        <taxon>Pseudomonadati</taxon>
        <taxon>Bacteroidota</taxon>
        <taxon>Chitinophagia</taxon>
        <taxon>Chitinophagales</taxon>
        <taxon>Chitinophagaceae</taxon>
        <taxon>Chitinophaga</taxon>
    </lineage>
</organism>
<sequence length="588" mass="67783">MKTTIKERLLRLACRAWNLSEQDMDTLLDPVVKLLLEGLAKELEKLQSEHYTHQALMIERLASILIPSIHACSQPADLLLHALPKEEIIITPQQEFITQLPQIAEKIAFIPAGNYKLTPGHITHVVSPDTVLQINELMQISVLVNDTIWYNTPSQIYARLEYPSGAIADLHHVSLFFQVRNTNLETLLQQVLPIAKLYVNDQPIRIISGFPNELNASHSATNWTFWQQKYRQQFLTILDHYDIQEIKKHIPEPLRQYQQQNELKTLEEGIWLRIELPGFPTEVLPDIICQVNCFPAVNLLEMSLSLTATHEFQVHVLSGKQYFYHLHSCTDQLQRSYQQEKIKTISDLLPGEFTCDYPVRKRWEEHDLQQQLQFIIHRLQEEYRLLQPTQNGILLQQLQDLQQLISDMHQHIHQEEKFKWPILSIKPLPDANFIFLKYFCTAGELANNIPLSTAFQTTEDESYIKGSIKSMTVSAGGKQPLTTTGITHHFRQQFFSGNKIVTPADIRLCCFAIMGEHLLDCHIENGYRLSASIQEGYRRVLQISLVLNSGGLPYAPSLLTHYKECILQQLQEKSFQLLPVCISFIQDA</sequence>
<protein>
    <submittedName>
        <fullName evidence="1">Uncharacterized protein</fullName>
    </submittedName>
</protein>
<reference evidence="1 2" key="1">
    <citation type="submission" date="2018-06" db="EMBL/GenBank/DDBJ databases">
        <title>Genomic Encyclopedia of Archaeal and Bacterial Type Strains, Phase II (KMG-II): from individual species to whole genera.</title>
        <authorList>
            <person name="Goeker M."/>
        </authorList>
    </citation>
    <scope>NUCLEOTIDE SEQUENCE [LARGE SCALE GENOMIC DNA]</scope>
    <source>
        <strain evidence="1 2">DSM 29821</strain>
    </source>
</reference>
<evidence type="ECO:0000313" key="1">
    <source>
        <dbReference type="EMBL" id="RAJ83521.1"/>
    </source>
</evidence>
<accession>A0A327W2L4</accession>
<comment type="caution">
    <text evidence="1">The sequence shown here is derived from an EMBL/GenBank/DDBJ whole genome shotgun (WGS) entry which is preliminary data.</text>
</comment>
<gene>
    <name evidence="1" type="ORF">CLV59_103489</name>
</gene>
<dbReference type="RefSeq" id="WP_111592163.1">
    <property type="nucleotide sequence ID" value="NZ_QLMA01000003.1"/>
</dbReference>
<dbReference type="Proteomes" id="UP000249819">
    <property type="component" value="Unassembled WGS sequence"/>
</dbReference>
<dbReference type="OrthoDB" id="1090083at2"/>
<dbReference type="EMBL" id="QLMA01000003">
    <property type="protein sequence ID" value="RAJ83521.1"/>
    <property type="molecule type" value="Genomic_DNA"/>
</dbReference>
<dbReference type="AlphaFoldDB" id="A0A327W2L4"/>
<name>A0A327W2L4_9BACT</name>
<keyword evidence="2" id="KW-1185">Reference proteome</keyword>
<evidence type="ECO:0000313" key="2">
    <source>
        <dbReference type="Proteomes" id="UP000249819"/>
    </source>
</evidence>